<keyword evidence="3 7" id="KW-1133">Transmembrane helix</keyword>
<evidence type="ECO:0000256" key="7">
    <source>
        <dbReference type="SAM" id="Phobius"/>
    </source>
</evidence>
<evidence type="ECO:0000313" key="9">
    <source>
        <dbReference type="EMBL" id="KAK7714928.1"/>
    </source>
</evidence>
<reference evidence="9 10" key="1">
    <citation type="submission" date="2024-02" db="EMBL/GenBank/DDBJ databases">
        <title>De novo assembly and annotation of 12 fungi associated with fruit tree decline syndrome in Ontario, Canada.</title>
        <authorList>
            <person name="Sulman M."/>
            <person name="Ellouze W."/>
            <person name="Ilyukhin E."/>
        </authorList>
    </citation>
    <scope>NUCLEOTIDE SEQUENCE [LARGE SCALE GENOMIC DNA]</scope>
    <source>
        <strain evidence="9 10">M169</strain>
    </source>
</reference>
<evidence type="ECO:0000256" key="2">
    <source>
        <dbReference type="ARBA" id="ARBA00022692"/>
    </source>
</evidence>
<dbReference type="Pfam" id="PF20684">
    <property type="entry name" value="Fung_rhodopsin"/>
    <property type="match status" value="1"/>
</dbReference>
<accession>A0ABR1NTV2</accession>
<sequence length="434" mass="47260">MDRMEMEMAMRRAIPTPAYLAEDRSYQLVGISIAFAVLTTIILGLRFYAKRFQGGGIYADDMFLSAAYVVNLGMCAVGIIMTKIGGVGRHVEFVEEEEPKQLTGWAQSILAFELIYFTSVALPKLGIICLYLRIFNWKGATRTAAWTLFTLTAMTSVSLVIAACFQCTPIAFWWDRTIPGGRCFDVQAFFHAQALPGFVLDLAIMALPMPTIWHLKMPVVKRMALVAVFLVASFGIIASIIRARIFFSTAAFGDRTFASVDLVGWSIIETSVYIITGCLPHLRALVSHYTPASIKQAIKNTLSSATTRYGKSKGTSGFSGSKSYAQSKKGNTVQVHALDDDAIELTRQNNNWNRLSGGGDDLDLERGPGGGGGGGSGAPPKTGMSVRSGDTWLQDASPTVNVRSSQDVFQSRDRLGTPNDGQITVTTEVRLTRD</sequence>
<evidence type="ECO:0000256" key="5">
    <source>
        <dbReference type="ARBA" id="ARBA00038359"/>
    </source>
</evidence>
<dbReference type="EMBL" id="JAKNSF020000111">
    <property type="protein sequence ID" value="KAK7714928.1"/>
    <property type="molecule type" value="Genomic_DNA"/>
</dbReference>
<feature type="transmembrane region" description="Helical" evidence="7">
    <location>
        <begin position="225"/>
        <end position="247"/>
    </location>
</feature>
<feature type="domain" description="Rhodopsin" evidence="8">
    <location>
        <begin position="45"/>
        <end position="287"/>
    </location>
</feature>
<dbReference type="InterPro" id="IPR052337">
    <property type="entry name" value="SAT4-like"/>
</dbReference>
<dbReference type="Proteomes" id="UP001430848">
    <property type="component" value="Unassembled WGS sequence"/>
</dbReference>
<comment type="subcellular location">
    <subcellularLocation>
        <location evidence="1">Membrane</location>
        <topology evidence="1">Multi-pass membrane protein</topology>
    </subcellularLocation>
</comment>
<keyword evidence="2 7" id="KW-0812">Transmembrane</keyword>
<evidence type="ECO:0000256" key="4">
    <source>
        <dbReference type="ARBA" id="ARBA00023136"/>
    </source>
</evidence>
<keyword evidence="4 7" id="KW-0472">Membrane</keyword>
<feature type="transmembrane region" description="Helical" evidence="7">
    <location>
        <begin position="26"/>
        <end position="49"/>
    </location>
</feature>
<feature type="region of interest" description="Disordered" evidence="6">
    <location>
        <begin position="349"/>
        <end position="421"/>
    </location>
</feature>
<evidence type="ECO:0000256" key="6">
    <source>
        <dbReference type="SAM" id="MobiDB-lite"/>
    </source>
</evidence>
<feature type="transmembrane region" description="Helical" evidence="7">
    <location>
        <begin position="61"/>
        <end position="85"/>
    </location>
</feature>
<feature type="transmembrane region" description="Helical" evidence="7">
    <location>
        <begin position="144"/>
        <end position="174"/>
    </location>
</feature>
<evidence type="ECO:0000256" key="3">
    <source>
        <dbReference type="ARBA" id="ARBA00022989"/>
    </source>
</evidence>
<evidence type="ECO:0000256" key="1">
    <source>
        <dbReference type="ARBA" id="ARBA00004141"/>
    </source>
</evidence>
<comment type="caution">
    <text evidence="9">The sequence shown here is derived from an EMBL/GenBank/DDBJ whole genome shotgun (WGS) entry which is preliminary data.</text>
</comment>
<feature type="compositionally biased region" description="Polar residues" evidence="6">
    <location>
        <begin position="394"/>
        <end position="409"/>
    </location>
</feature>
<dbReference type="InterPro" id="IPR049326">
    <property type="entry name" value="Rhodopsin_dom_fungi"/>
</dbReference>
<keyword evidence="10" id="KW-1185">Reference proteome</keyword>
<feature type="transmembrane region" description="Helical" evidence="7">
    <location>
        <begin position="194"/>
        <end position="213"/>
    </location>
</feature>
<evidence type="ECO:0000259" key="8">
    <source>
        <dbReference type="Pfam" id="PF20684"/>
    </source>
</evidence>
<dbReference type="PANTHER" id="PTHR33048:SF47">
    <property type="entry name" value="INTEGRAL MEMBRANE PROTEIN-RELATED"/>
    <property type="match status" value="1"/>
</dbReference>
<protein>
    <recommendedName>
        <fullName evidence="8">Rhodopsin domain-containing protein</fullName>
    </recommendedName>
</protein>
<gene>
    <name evidence="9" type="ORF">SLS63_011523</name>
</gene>
<proteinExistence type="inferred from homology"/>
<organism evidence="9 10">
    <name type="scientific">Diaporthe eres</name>
    <name type="common">Phomopsis oblonga</name>
    <dbReference type="NCBI Taxonomy" id="83184"/>
    <lineage>
        <taxon>Eukaryota</taxon>
        <taxon>Fungi</taxon>
        <taxon>Dikarya</taxon>
        <taxon>Ascomycota</taxon>
        <taxon>Pezizomycotina</taxon>
        <taxon>Sordariomycetes</taxon>
        <taxon>Sordariomycetidae</taxon>
        <taxon>Diaporthales</taxon>
        <taxon>Diaporthaceae</taxon>
        <taxon>Diaporthe</taxon>
        <taxon>Diaporthe eres species complex</taxon>
    </lineage>
</organism>
<feature type="compositionally biased region" description="Gly residues" evidence="6">
    <location>
        <begin position="367"/>
        <end position="377"/>
    </location>
</feature>
<comment type="similarity">
    <text evidence="5">Belongs to the SAT4 family.</text>
</comment>
<dbReference type="PANTHER" id="PTHR33048">
    <property type="entry name" value="PTH11-LIKE INTEGRAL MEMBRANE PROTEIN (AFU_ORTHOLOGUE AFUA_5G11245)"/>
    <property type="match status" value="1"/>
</dbReference>
<feature type="transmembrane region" description="Helical" evidence="7">
    <location>
        <begin position="105"/>
        <end position="132"/>
    </location>
</feature>
<evidence type="ECO:0000313" key="10">
    <source>
        <dbReference type="Proteomes" id="UP001430848"/>
    </source>
</evidence>
<name>A0ABR1NTV2_DIAER</name>